<protein>
    <submittedName>
        <fullName evidence="8">MFS transporter</fullName>
    </submittedName>
</protein>
<gene>
    <name evidence="8" type="ORF">ACFYNZ_25170</name>
</gene>
<evidence type="ECO:0000313" key="9">
    <source>
        <dbReference type="Proteomes" id="UP001601197"/>
    </source>
</evidence>
<keyword evidence="5 7" id="KW-0472">Membrane</keyword>
<evidence type="ECO:0000256" key="4">
    <source>
        <dbReference type="ARBA" id="ARBA00022989"/>
    </source>
</evidence>
<organism evidence="8 9">
    <name type="scientific">Streptomyces kebangsaanensis</name>
    <dbReference type="NCBI Taxonomy" id="864058"/>
    <lineage>
        <taxon>Bacteria</taxon>
        <taxon>Bacillati</taxon>
        <taxon>Actinomycetota</taxon>
        <taxon>Actinomycetes</taxon>
        <taxon>Kitasatosporales</taxon>
        <taxon>Streptomycetaceae</taxon>
        <taxon>Streptomyces</taxon>
    </lineage>
</organism>
<keyword evidence="9" id="KW-1185">Reference proteome</keyword>
<evidence type="ECO:0000256" key="5">
    <source>
        <dbReference type="ARBA" id="ARBA00023136"/>
    </source>
</evidence>
<name>A0ABW6KXW9_9ACTN</name>
<feature type="transmembrane region" description="Helical" evidence="7">
    <location>
        <begin position="42"/>
        <end position="62"/>
    </location>
</feature>
<feature type="transmembrane region" description="Helical" evidence="7">
    <location>
        <begin position="105"/>
        <end position="122"/>
    </location>
</feature>
<keyword evidence="2" id="KW-1003">Cell membrane</keyword>
<evidence type="ECO:0000256" key="6">
    <source>
        <dbReference type="SAM" id="MobiDB-lite"/>
    </source>
</evidence>
<dbReference type="EMBL" id="JBIAFJ010000026">
    <property type="protein sequence ID" value="MFE9172726.1"/>
    <property type="molecule type" value="Genomic_DNA"/>
</dbReference>
<dbReference type="PANTHER" id="PTHR23513">
    <property type="entry name" value="INTEGRAL MEMBRANE EFFLUX PROTEIN-RELATED"/>
    <property type="match status" value="1"/>
</dbReference>
<feature type="region of interest" description="Disordered" evidence="6">
    <location>
        <begin position="1"/>
        <end position="33"/>
    </location>
</feature>
<feature type="compositionally biased region" description="Basic residues" evidence="6">
    <location>
        <begin position="1"/>
        <end position="11"/>
    </location>
</feature>
<proteinExistence type="predicted"/>
<dbReference type="InterPro" id="IPR036259">
    <property type="entry name" value="MFS_trans_sf"/>
</dbReference>
<dbReference type="Pfam" id="PF07690">
    <property type="entry name" value="MFS_1"/>
    <property type="match status" value="1"/>
</dbReference>
<keyword evidence="3 7" id="KW-0812">Transmembrane</keyword>
<feature type="transmembrane region" description="Helical" evidence="7">
    <location>
        <begin position="74"/>
        <end position="93"/>
    </location>
</feature>
<reference evidence="8 9" key="1">
    <citation type="submission" date="2024-10" db="EMBL/GenBank/DDBJ databases">
        <title>The Natural Products Discovery Center: Release of the First 8490 Sequenced Strains for Exploring Actinobacteria Biosynthetic Diversity.</title>
        <authorList>
            <person name="Kalkreuter E."/>
            <person name="Kautsar S.A."/>
            <person name="Yang D."/>
            <person name="Bader C.D."/>
            <person name="Teijaro C.N."/>
            <person name="Fluegel L."/>
            <person name="Davis C.M."/>
            <person name="Simpson J.R."/>
            <person name="Lauterbach L."/>
            <person name="Steele A.D."/>
            <person name="Gui C."/>
            <person name="Meng S."/>
            <person name="Li G."/>
            <person name="Viehrig K."/>
            <person name="Ye F."/>
            <person name="Su P."/>
            <person name="Kiefer A.F."/>
            <person name="Nichols A."/>
            <person name="Cepeda A.J."/>
            <person name="Yan W."/>
            <person name="Fan B."/>
            <person name="Jiang Y."/>
            <person name="Adhikari A."/>
            <person name="Zheng C.-J."/>
            <person name="Schuster L."/>
            <person name="Cowan T.M."/>
            <person name="Smanski M.J."/>
            <person name="Chevrette M.G."/>
            <person name="De Carvalho L.P.S."/>
            <person name="Shen B."/>
        </authorList>
    </citation>
    <scope>NUCLEOTIDE SEQUENCE [LARGE SCALE GENOMIC DNA]</scope>
    <source>
        <strain evidence="8 9">NPDC007147</strain>
    </source>
</reference>
<evidence type="ECO:0000256" key="2">
    <source>
        <dbReference type="ARBA" id="ARBA00022475"/>
    </source>
</evidence>
<feature type="transmembrane region" description="Helical" evidence="7">
    <location>
        <begin position="187"/>
        <end position="210"/>
    </location>
</feature>
<comment type="caution">
    <text evidence="8">The sequence shown here is derived from an EMBL/GenBank/DDBJ whole genome shotgun (WGS) entry which is preliminary data.</text>
</comment>
<evidence type="ECO:0000256" key="7">
    <source>
        <dbReference type="SAM" id="Phobius"/>
    </source>
</evidence>
<comment type="subcellular location">
    <subcellularLocation>
        <location evidence="1">Cell membrane</location>
        <topology evidence="1">Multi-pass membrane protein</topology>
    </subcellularLocation>
</comment>
<dbReference type="SUPFAM" id="SSF103473">
    <property type="entry name" value="MFS general substrate transporter"/>
    <property type="match status" value="1"/>
</dbReference>
<evidence type="ECO:0000313" key="8">
    <source>
        <dbReference type="EMBL" id="MFE9172726.1"/>
    </source>
</evidence>
<dbReference type="Proteomes" id="UP001601197">
    <property type="component" value="Unassembled WGS sequence"/>
</dbReference>
<dbReference type="PANTHER" id="PTHR23513:SF11">
    <property type="entry name" value="STAPHYLOFERRIN A TRANSPORTER"/>
    <property type="match status" value="1"/>
</dbReference>
<accession>A0ABW6KXW9</accession>
<dbReference type="Gene3D" id="1.20.1250.20">
    <property type="entry name" value="MFS general substrate transporter like domains"/>
    <property type="match status" value="1"/>
</dbReference>
<sequence length="228" mass="23922">MRPQRARHRRPPPQPHQSLPGLGPHRSARSPPGLRADRRVRALLLLFRVPPMSMVVPEALAAPCADALGAGSTGLGLLMCGLPVGAIAGELYAGSRLRPAARERTALPLVCLTLLPYLGYALRPNLPVSLLLLLLSGAGSAYTPGLDQWFVRAVPEELRGRAMTLLTAGLMRIQGVGVAPAGIAAEFAGVTATVAGAGVPGTACCVRLAVTARRTERRDRADHDMTDG</sequence>
<dbReference type="InterPro" id="IPR011701">
    <property type="entry name" value="MFS"/>
</dbReference>
<dbReference type="RefSeq" id="WP_388350581.1">
    <property type="nucleotide sequence ID" value="NZ_JBIAFJ010000026.1"/>
</dbReference>
<keyword evidence="4 7" id="KW-1133">Transmembrane helix</keyword>
<evidence type="ECO:0000256" key="1">
    <source>
        <dbReference type="ARBA" id="ARBA00004651"/>
    </source>
</evidence>
<evidence type="ECO:0000256" key="3">
    <source>
        <dbReference type="ARBA" id="ARBA00022692"/>
    </source>
</evidence>